<reference evidence="1" key="1">
    <citation type="submission" date="2023-04" db="EMBL/GenBank/DDBJ databases">
        <title>Draft Genome sequencing of Naganishia species isolated from polar environments using Oxford Nanopore Technology.</title>
        <authorList>
            <person name="Leo P."/>
            <person name="Venkateswaran K."/>
        </authorList>
    </citation>
    <scope>NUCLEOTIDE SEQUENCE</scope>
    <source>
        <strain evidence="1">MNA-CCFEE 5262</strain>
    </source>
</reference>
<dbReference type="Proteomes" id="UP001230649">
    <property type="component" value="Unassembled WGS sequence"/>
</dbReference>
<organism evidence="1 2">
    <name type="scientific">Naganishia adeliensis</name>
    <dbReference type="NCBI Taxonomy" id="92952"/>
    <lineage>
        <taxon>Eukaryota</taxon>
        <taxon>Fungi</taxon>
        <taxon>Dikarya</taxon>
        <taxon>Basidiomycota</taxon>
        <taxon>Agaricomycotina</taxon>
        <taxon>Tremellomycetes</taxon>
        <taxon>Filobasidiales</taxon>
        <taxon>Filobasidiaceae</taxon>
        <taxon>Naganishia</taxon>
    </lineage>
</organism>
<protein>
    <submittedName>
        <fullName evidence="1">Uncharacterized protein</fullName>
    </submittedName>
</protein>
<dbReference type="EMBL" id="JASBWS010000163">
    <property type="protein sequence ID" value="KAJ9092973.1"/>
    <property type="molecule type" value="Genomic_DNA"/>
</dbReference>
<comment type="caution">
    <text evidence="1">The sequence shown here is derived from an EMBL/GenBank/DDBJ whole genome shotgun (WGS) entry which is preliminary data.</text>
</comment>
<accession>A0ACC2V1K0</accession>
<name>A0ACC2V1K0_9TREE</name>
<proteinExistence type="predicted"/>
<keyword evidence="2" id="KW-1185">Reference proteome</keyword>
<evidence type="ECO:0000313" key="2">
    <source>
        <dbReference type="Proteomes" id="UP001230649"/>
    </source>
</evidence>
<gene>
    <name evidence="1" type="ORF">QFC20_007241</name>
</gene>
<sequence>MSHLEKEEPRVEMALPVVVIGIIAKQLIADSRFGTCAALNRTCRAVYSQTLPTLYRICVFWASNILKTLPPDTWFTNDLPRNQDPRRNAKEDVCVQWDMLKASPGAQYIEYLAIPFASSQDRPDWEIRRRVQSSSPTIFRNLKAAFIVFQSKRKGFKGDPTAGVQLCKGYRYGTEDLYFLSRALLLYVESGGPVVRDAFARGREILVTPFSNFRPNAPALVDRIANYSKLSLPPSHCFRPQQTRVARKKDTVVRESAFDLAVLEMAFWACENGQVEGRICHVRAHRADELMACAKLFQEASRLLPRLISANLCFHLETIPDLGIPETIDPFLSLFRETYFNLCIIVPFEQLGTWAIKVEGIISWITGPNIPSGNILQTAVQRRGETPRTLFTDTWVPAEKR</sequence>
<evidence type="ECO:0000313" key="1">
    <source>
        <dbReference type="EMBL" id="KAJ9092973.1"/>
    </source>
</evidence>